<feature type="compositionally biased region" description="Basic and acidic residues" evidence="1">
    <location>
        <begin position="89"/>
        <end position="105"/>
    </location>
</feature>
<feature type="region of interest" description="Disordered" evidence="1">
    <location>
        <begin position="23"/>
        <end position="105"/>
    </location>
</feature>
<dbReference type="Proteomes" id="UP000233469">
    <property type="component" value="Unassembled WGS sequence"/>
</dbReference>
<evidence type="ECO:0000313" key="2">
    <source>
        <dbReference type="EMBL" id="PKK76633.1"/>
    </source>
</evidence>
<dbReference type="EMBL" id="LLXL01000174">
    <property type="protein sequence ID" value="PKK76633.1"/>
    <property type="molecule type" value="Genomic_DNA"/>
</dbReference>
<comment type="caution">
    <text evidence="2">The sequence shown here is derived from an EMBL/GenBank/DDBJ whole genome shotgun (WGS) entry which is preliminary data.</text>
</comment>
<protein>
    <submittedName>
        <fullName evidence="2">Uncharacterized protein</fullName>
    </submittedName>
</protein>
<gene>
    <name evidence="2" type="ORF">RhiirC2_707246</name>
</gene>
<name>A0A2N1NRX2_9GLOM</name>
<evidence type="ECO:0000256" key="1">
    <source>
        <dbReference type="SAM" id="MobiDB-lite"/>
    </source>
</evidence>
<feature type="compositionally biased region" description="Acidic residues" evidence="1">
    <location>
        <begin position="69"/>
        <end position="88"/>
    </location>
</feature>
<dbReference type="AlphaFoldDB" id="A0A2N1NRX2"/>
<reference evidence="2 3" key="1">
    <citation type="submission" date="2016-04" db="EMBL/GenBank/DDBJ databases">
        <title>Genome analyses suggest a sexual origin of heterokaryosis in a supposedly ancient asexual fungus.</title>
        <authorList>
            <person name="Ropars J."/>
            <person name="Sedzielewska K."/>
            <person name="Noel J."/>
            <person name="Charron P."/>
            <person name="Farinelli L."/>
            <person name="Marton T."/>
            <person name="Kruger M."/>
            <person name="Pelin A."/>
            <person name="Brachmann A."/>
            <person name="Corradi N."/>
        </authorList>
    </citation>
    <scope>NUCLEOTIDE SEQUENCE [LARGE SCALE GENOMIC DNA]</scope>
    <source>
        <strain evidence="2 3">C2</strain>
    </source>
</reference>
<evidence type="ECO:0000313" key="3">
    <source>
        <dbReference type="Proteomes" id="UP000233469"/>
    </source>
</evidence>
<feature type="compositionally biased region" description="Basic and acidic residues" evidence="1">
    <location>
        <begin position="23"/>
        <end position="42"/>
    </location>
</feature>
<organism evidence="2 3">
    <name type="scientific">Rhizophagus irregularis</name>
    <dbReference type="NCBI Taxonomy" id="588596"/>
    <lineage>
        <taxon>Eukaryota</taxon>
        <taxon>Fungi</taxon>
        <taxon>Fungi incertae sedis</taxon>
        <taxon>Mucoromycota</taxon>
        <taxon>Glomeromycotina</taxon>
        <taxon>Glomeromycetes</taxon>
        <taxon>Glomerales</taxon>
        <taxon>Glomeraceae</taxon>
        <taxon>Rhizophagus</taxon>
    </lineage>
</organism>
<sequence>MFQNRYTLLTIVKIMVTKINETHEDSIIIDKELDNERNKNTENEEIINENPSDSDEDSDENSDKVLSGESDDEYFSEESNEEPDEEPDISEKIIDESLKNEHMPY</sequence>
<reference evidence="2 3" key="2">
    <citation type="submission" date="2017-10" db="EMBL/GenBank/DDBJ databases">
        <title>Extensive intraspecific genome diversity in a model arbuscular mycorrhizal fungus.</title>
        <authorList>
            <person name="Chen E.C.H."/>
            <person name="Morin E."/>
            <person name="Baudet D."/>
            <person name="Noel J."/>
            <person name="Ndikumana S."/>
            <person name="Charron P."/>
            <person name="St-Onge C."/>
            <person name="Giorgi J."/>
            <person name="Grigoriev I.V."/>
            <person name="Roux C."/>
            <person name="Martin F.M."/>
            <person name="Corradi N."/>
        </authorList>
    </citation>
    <scope>NUCLEOTIDE SEQUENCE [LARGE SCALE GENOMIC DNA]</scope>
    <source>
        <strain evidence="2 3">C2</strain>
    </source>
</reference>
<accession>A0A2N1NRX2</accession>
<feature type="compositionally biased region" description="Acidic residues" evidence="1">
    <location>
        <begin position="43"/>
        <end position="60"/>
    </location>
</feature>
<proteinExistence type="predicted"/>